<feature type="transmembrane region" description="Helical" evidence="1">
    <location>
        <begin position="93"/>
        <end position="115"/>
    </location>
</feature>
<dbReference type="OrthoDB" id="10610464at2759"/>
<protein>
    <submittedName>
        <fullName evidence="2">Uncharacterized protein</fullName>
    </submittedName>
</protein>
<proteinExistence type="predicted"/>
<dbReference type="EMBL" id="LRGB01019606">
    <property type="protein sequence ID" value="KZR97910.1"/>
    <property type="molecule type" value="Genomic_DNA"/>
</dbReference>
<feature type="non-terminal residue" evidence="2">
    <location>
        <position position="1"/>
    </location>
</feature>
<keyword evidence="1" id="KW-0812">Transmembrane</keyword>
<reference evidence="2 3" key="1">
    <citation type="submission" date="2016-03" db="EMBL/GenBank/DDBJ databases">
        <title>EvidentialGene: Evidence-directed Construction of Genes on Genomes.</title>
        <authorList>
            <person name="Gilbert D.G."/>
            <person name="Choi J.-H."/>
            <person name="Mockaitis K."/>
            <person name="Colbourne J."/>
            <person name="Pfrender M."/>
        </authorList>
    </citation>
    <scope>NUCLEOTIDE SEQUENCE [LARGE SCALE GENOMIC DNA]</scope>
    <source>
        <strain evidence="2 3">Xinb3</strain>
        <tissue evidence="2">Complete organism</tissue>
    </source>
</reference>
<comment type="caution">
    <text evidence="2">The sequence shown here is derived from an EMBL/GenBank/DDBJ whole genome shotgun (WGS) entry which is preliminary data.</text>
</comment>
<sequence length="126" mass="14507">WLKHHYPIWYFKFLYCDVIFCERITALIFFLCKIAISTIYSVSTQLDHKQLHYFPLHTGTKSTIRTTALLSSSFAFASSLSSSTLLPLGHRCLRLRLLLCVIAVFVSFSVLDPAIKERHGLAKQKR</sequence>
<keyword evidence="3" id="KW-1185">Reference proteome</keyword>
<accession>A0A162BV91</accession>
<name>A0A162BV91_9CRUS</name>
<gene>
    <name evidence="2" type="ORF">APZ42_006956</name>
</gene>
<dbReference type="AlphaFoldDB" id="A0A162BV91"/>
<dbReference type="Proteomes" id="UP000076858">
    <property type="component" value="Unassembled WGS sequence"/>
</dbReference>
<evidence type="ECO:0000256" key="1">
    <source>
        <dbReference type="SAM" id="Phobius"/>
    </source>
</evidence>
<evidence type="ECO:0000313" key="3">
    <source>
        <dbReference type="Proteomes" id="UP000076858"/>
    </source>
</evidence>
<feature type="transmembrane region" description="Helical" evidence="1">
    <location>
        <begin position="24"/>
        <end position="42"/>
    </location>
</feature>
<organism evidence="2 3">
    <name type="scientific">Daphnia magna</name>
    <dbReference type="NCBI Taxonomy" id="35525"/>
    <lineage>
        <taxon>Eukaryota</taxon>
        <taxon>Metazoa</taxon>
        <taxon>Ecdysozoa</taxon>
        <taxon>Arthropoda</taxon>
        <taxon>Crustacea</taxon>
        <taxon>Branchiopoda</taxon>
        <taxon>Diplostraca</taxon>
        <taxon>Cladocera</taxon>
        <taxon>Anomopoda</taxon>
        <taxon>Daphniidae</taxon>
        <taxon>Daphnia</taxon>
    </lineage>
</organism>
<keyword evidence="1" id="KW-0472">Membrane</keyword>
<feature type="transmembrane region" description="Helical" evidence="1">
    <location>
        <begin position="63"/>
        <end position="81"/>
    </location>
</feature>
<evidence type="ECO:0000313" key="2">
    <source>
        <dbReference type="EMBL" id="KZR97910.1"/>
    </source>
</evidence>
<keyword evidence="1" id="KW-1133">Transmembrane helix</keyword>